<organism evidence="2">
    <name type="scientific">Podoviridae sp. ctZkC8</name>
    <dbReference type="NCBI Taxonomy" id="2825259"/>
    <lineage>
        <taxon>Viruses</taxon>
        <taxon>Duplodnaviria</taxon>
        <taxon>Heunggongvirae</taxon>
        <taxon>Uroviricota</taxon>
        <taxon>Caudoviricetes</taxon>
    </lineage>
</organism>
<dbReference type="InterPro" id="IPR017946">
    <property type="entry name" value="PLC-like_Pdiesterase_TIM-brl"/>
</dbReference>
<dbReference type="Gene3D" id="3.20.20.190">
    <property type="entry name" value="Phosphatidylinositol (PI) phosphodiesterase"/>
    <property type="match status" value="1"/>
</dbReference>
<name>A0A8S5UBN6_9CAUD</name>
<proteinExistence type="predicted"/>
<dbReference type="SUPFAM" id="SSF51695">
    <property type="entry name" value="PLC-like phosphodiesterases"/>
    <property type="match status" value="1"/>
</dbReference>
<reference evidence="2" key="1">
    <citation type="journal article" date="2021" name="Proc. Natl. Acad. Sci. U.S.A.">
        <title>A Catalog of Tens of Thousands of Viruses from Human Metagenomes Reveals Hidden Associations with Chronic Diseases.</title>
        <authorList>
            <person name="Tisza M.J."/>
            <person name="Buck C.B."/>
        </authorList>
    </citation>
    <scope>NUCLEOTIDE SEQUENCE</scope>
    <source>
        <strain evidence="2">CtZkC8</strain>
    </source>
</reference>
<dbReference type="InterPro" id="IPR030395">
    <property type="entry name" value="GP_PDE_dom"/>
</dbReference>
<accession>A0A8S5UBN6</accession>
<dbReference type="EMBL" id="BK016062">
    <property type="protein sequence ID" value="DAF91774.1"/>
    <property type="molecule type" value="Genomic_DNA"/>
</dbReference>
<dbReference type="Pfam" id="PF03009">
    <property type="entry name" value="GDPD"/>
    <property type="match status" value="1"/>
</dbReference>
<sequence>MSKGNLNALELIDKKNTTDKTSINALYVNGVGGYDGTNVSDDNTKSLQQVISDIETAVSLNSNGPWDVDITSEFVNGNVTIKPLSMWSISQGVKRVYFTANLKQGDVITIPDTLRMYIGWKISDNRFGMADWNAAGKKYTVTTDSYYVILIATENDNPGVQTNNLPSFGKVMLRTSNPEFKPTAQTDAKKDHTNDDKVMRGIAHQGFHKTERANSLAAFRAAAKEGWRYVETDTYMTKDGKFIVSHDDNIQVGYTNGTTTLTDTSYKYE</sequence>
<dbReference type="GO" id="GO:0008081">
    <property type="term" value="F:phosphoric diester hydrolase activity"/>
    <property type="evidence" value="ECO:0007669"/>
    <property type="project" value="InterPro"/>
</dbReference>
<evidence type="ECO:0000259" key="1">
    <source>
        <dbReference type="PROSITE" id="PS51704"/>
    </source>
</evidence>
<dbReference type="GO" id="GO:0006629">
    <property type="term" value="P:lipid metabolic process"/>
    <property type="evidence" value="ECO:0007669"/>
    <property type="project" value="InterPro"/>
</dbReference>
<dbReference type="PROSITE" id="PS51704">
    <property type="entry name" value="GP_PDE"/>
    <property type="match status" value="1"/>
</dbReference>
<dbReference type="PANTHER" id="PTHR46211">
    <property type="entry name" value="GLYCEROPHOSPHORYL DIESTER PHOSPHODIESTERASE"/>
    <property type="match status" value="1"/>
</dbReference>
<feature type="domain" description="GP-PDE" evidence="1">
    <location>
        <begin position="199"/>
        <end position="269"/>
    </location>
</feature>
<protein>
    <submittedName>
        <fullName evidence="2">Glycerophosphoryl diester phosphodiesterase family</fullName>
    </submittedName>
</protein>
<dbReference type="PANTHER" id="PTHR46211:SF14">
    <property type="entry name" value="GLYCEROPHOSPHODIESTER PHOSPHODIESTERASE"/>
    <property type="match status" value="1"/>
</dbReference>
<evidence type="ECO:0000313" key="2">
    <source>
        <dbReference type="EMBL" id="DAF91774.1"/>
    </source>
</evidence>